<dbReference type="InterPro" id="IPR001304">
    <property type="entry name" value="C-type_lectin-like"/>
</dbReference>
<evidence type="ECO:0000313" key="3">
    <source>
        <dbReference type="Proteomes" id="UP000472265"/>
    </source>
</evidence>
<dbReference type="InterPro" id="IPR016187">
    <property type="entry name" value="CTDL_fold"/>
</dbReference>
<reference evidence="2" key="2">
    <citation type="submission" date="2025-08" db="UniProtKB">
        <authorList>
            <consortium name="Ensembl"/>
        </authorList>
    </citation>
    <scope>IDENTIFICATION</scope>
</reference>
<dbReference type="Ensembl" id="ENSSAUT00010071445.1">
    <property type="protein sequence ID" value="ENSSAUP00010068270.1"/>
    <property type="gene ID" value="ENSSAUG00010027119.1"/>
</dbReference>
<dbReference type="PROSITE" id="PS50041">
    <property type="entry name" value="C_TYPE_LECTIN_2"/>
    <property type="match status" value="1"/>
</dbReference>
<proteinExistence type="predicted"/>
<dbReference type="SMART" id="SM00034">
    <property type="entry name" value="CLECT"/>
    <property type="match status" value="1"/>
</dbReference>
<evidence type="ECO:0000259" key="1">
    <source>
        <dbReference type="PROSITE" id="PS50041"/>
    </source>
</evidence>
<dbReference type="SUPFAM" id="SSF56436">
    <property type="entry name" value="C-type lectin-like"/>
    <property type="match status" value="1"/>
</dbReference>
<dbReference type="InParanoid" id="A0A671YZW6"/>
<dbReference type="PANTHER" id="PTHR45784">
    <property type="entry name" value="C-TYPE LECTIN DOMAIN FAMILY 20 MEMBER A-RELATED"/>
    <property type="match status" value="1"/>
</dbReference>
<dbReference type="Proteomes" id="UP000472265">
    <property type="component" value="Chromosome 7"/>
</dbReference>
<evidence type="ECO:0000313" key="2">
    <source>
        <dbReference type="Ensembl" id="ENSSAUP00010068270.1"/>
    </source>
</evidence>
<keyword evidence="3" id="KW-1185">Reference proteome</keyword>
<accession>A0A671YZW6</accession>
<dbReference type="Gene3D" id="3.10.100.10">
    <property type="entry name" value="Mannose-Binding Protein A, subunit A"/>
    <property type="match status" value="1"/>
</dbReference>
<sequence length="191" mass="21627">MHDGRWGDYDCENRYWSVCMDVRGLNVTFVLIETLMTWTEAQSYCREHHTDLASVRNTAENQKIKDLVSAGYIVWIGLFRDSWKWSDGSSSSFRHWLQGQPDNLGGKEACVVADLGSDGKWWTIPVARTCRSFATAHLQFRQQAAAAPHPAQRSLTPVSSVTVFSKCNQTTYSIIIIKLLPQMAHTSFILP</sequence>
<protein>
    <recommendedName>
        <fullName evidence="1">C-type lectin domain-containing protein</fullName>
    </recommendedName>
</protein>
<reference evidence="2" key="3">
    <citation type="submission" date="2025-09" db="UniProtKB">
        <authorList>
            <consortium name="Ensembl"/>
        </authorList>
    </citation>
    <scope>IDENTIFICATION</scope>
</reference>
<reference evidence="2" key="1">
    <citation type="submission" date="2021-04" db="EMBL/GenBank/DDBJ databases">
        <authorList>
            <consortium name="Wellcome Sanger Institute Data Sharing"/>
        </authorList>
    </citation>
    <scope>NUCLEOTIDE SEQUENCE [LARGE SCALE GENOMIC DNA]</scope>
</reference>
<dbReference type="PANTHER" id="PTHR45784:SF3">
    <property type="entry name" value="C-TYPE LECTIN DOMAIN FAMILY 4 MEMBER K-LIKE-RELATED"/>
    <property type="match status" value="1"/>
</dbReference>
<dbReference type="GeneTree" id="ENSGT01100000263473"/>
<dbReference type="InterPro" id="IPR016186">
    <property type="entry name" value="C-type_lectin-like/link_sf"/>
</dbReference>
<organism evidence="2 3">
    <name type="scientific">Sparus aurata</name>
    <name type="common">Gilthead sea bream</name>
    <dbReference type="NCBI Taxonomy" id="8175"/>
    <lineage>
        <taxon>Eukaryota</taxon>
        <taxon>Metazoa</taxon>
        <taxon>Chordata</taxon>
        <taxon>Craniata</taxon>
        <taxon>Vertebrata</taxon>
        <taxon>Euteleostomi</taxon>
        <taxon>Actinopterygii</taxon>
        <taxon>Neopterygii</taxon>
        <taxon>Teleostei</taxon>
        <taxon>Neoteleostei</taxon>
        <taxon>Acanthomorphata</taxon>
        <taxon>Eupercaria</taxon>
        <taxon>Spariformes</taxon>
        <taxon>Sparidae</taxon>
        <taxon>Sparus</taxon>
    </lineage>
</organism>
<name>A0A671YZW6_SPAAU</name>
<dbReference type="AlphaFoldDB" id="A0A671YZW6"/>
<dbReference type="Pfam" id="PF00059">
    <property type="entry name" value="Lectin_C"/>
    <property type="match status" value="1"/>
</dbReference>
<feature type="domain" description="C-type lectin" evidence="1">
    <location>
        <begin position="29"/>
        <end position="121"/>
    </location>
</feature>